<dbReference type="NCBIfam" id="NF001325">
    <property type="entry name" value="PRK00259.1-3"/>
    <property type="match status" value="1"/>
</dbReference>
<keyword evidence="3 5" id="KW-1133">Transmembrane helix</keyword>
<reference evidence="6 7" key="1">
    <citation type="submission" date="2021-12" db="EMBL/GenBank/DDBJ databases">
        <title>Genome seq of p7.</title>
        <authorList>
            <person name="Seo T."/>
        </authorList>
    </citation>
    <scope>NUCLEOTIDE SEQUENCE [LARGE SCALE GENOMIC DNA]</scope>
    <source>
        <strain evidence="6 7">P7</strain>
    </source>
</reference>
<protein>
    <recommendedName>
        <fullName evidence="5">Inner membrane-spanning protein YciB</fullName>
    </recommendedName>
</protein>
<organism evidence="6 7">
    <name type="scientific">Pelomonas caseinilytica</name>
    <dbReference type="NCBI Taxonomy" id="2906763"/>
    <lineage>
        <taxon>Bacteria</taxon>
        <taxon>Pseudomonadati</taxon>
        <taxon>Pseudomonadota</taxon>
        <taxon>Betaproteobacteria</taxon>
        <taxon>Burkholderiales</taxon>
        <taxon>Sphaerotilaceae</taxon>
        <taxon>Roseateles</taxon>
    </lineage>
</organism>
<feature type="transmembrane region" description="Helical" evidence="5">
    <location>
        <begin position="78"/>
        <end position="97"/>
    </location>
</feature>
<dbReference type="PANTHER" id="PTHR36917:SF1">
    <property type="entry name" value="INNER MEMBRANE-SPANNING PROTEIN YCIB"/>
    <property type="match status" value="1"/>
</dbReference>
<gene>
    <name evidence="5" type="primary">yciB</name>
    <name evidence="6" type="ORF">LXT12_02680</name>
</gene>
<evidence type="ECO:0000256" key="3">
    <source>
        <dbReference type="ARBA" id="ARBA00022989"/>
    </source>
</evidence>
<evidence type="ECO:0000256" key="2">
    <source>
        <dbReference type="ARBA" id="ARBA00022692"/>
    </source>
</evidence>
<evidence type="ECO:0000256" key="5">
    <source>
        <dbReference type="HAMAP-Rule" id="MF_00189"/>
    </source>
</evidence>
<dbReference type="HAMAP" id="MF_00189">
    <property type="entry name" value="YciB"/>
    <property type="match status" value="1"/>
</dbReference>
<feature type="transmembrane region" description="Helical" evidence="5">
    <location>
        <begin position="151"/>
        <end position="168"/>
    </location>
</feature>
<accession>A0ABS8XBG9</accession>
<dbReference type="EMBL" id="JAJTWT010000001">
    <property type="protein sequence ID" value="MCE4536161.1"/>
    <property type="molecule type" value="Genomic_DNA"/>
</dbReference>
<keyword evidence="7" id="KW-1185">Reference proteome</keyword>
<comment type="function">
    <text evidence="5">Plays a role in cell envelope biogenesis, maintenance of cell envelope integrity and membrane homeostasis.</text>
</comment>
<keyword evidence="2 5" id="KW-0812">Transmembrane</keyword>
<dbReference type="Proteomes" id="UP001201463">
    <property type="component" value="Unassembled WGS sequence"/>
</dbReference>
<comment type="similarity">
    <text evidence="5">Belongs to the YciB family.</text>
</comment>
<feature type="transmembrane region" description="Helical" evidence="5">
    <location>
        <begin position="52"/>
        <end position="71"/>
    </location>
</feature>
<feature type="transmembrane region" description="Helical" evidence="5">
    <location>
        <begin position="109"/>
        <end position="130"/>
    </location>
</feature>
<keyword evidence="1 5" id="KW-1003">Cell membrane</keyword>
<evidence type="ECO:0000256" key="4">
    <source>
        <dbReference type="ARBA" id="ARBA00023136"/>
    </source>
</evidence>
<comment type="subcellular location">
    <subcellularLocation>
        <location evidence="5">Cell inner membrane</location>
        <topology evidence="5">Multi-pass membrane protein</topology>
    </subcellularLocation>
</comment>
<keyword evidence="5" id="KW-0997">Cell inner membrane</keyword>
<name>A0ABS8XBG9_9BURK</name>
<feature type="transmembrane region" description="Helical" evidence="5">
    <location>
        <begin position="180"/>
        <end position="198"/>
    </location>
</feature>
<dbReference type="InterPro" id="IPR006008">
    <property type="entry name" value="YciB"/>
</dbReference>
<dbReference type="Pfam" id="PF04279">
    <property type="entry name" value="IspA"/>
    <property type="match status" value="1"/>
</dbReference>
<comment type="caution">
    <text evidence="6">The sequence shown here is derived from an EMBL/GenBank/DDBJ whole genome shotgun (WGS) entry which is preliminary data.</text>
</comment>
<keyword evidence="4 5" id="KW-0472">Membrane</keyword>
<evidence type="ECO:0000313" key="7">
    <source>
        <dbReference type="Proteomes" id="UP001201463"/>
    </source>
</evidence>
<evidence type="ECO:0000313" key="6">
    <source>
        <dbReference type="EMBL" id="MCE4536161.1"/>
    </source>
</evidence>
<dbReference type="RefSeq" id="WP_233389186.1">
    <property type="nucleotide sequence ID" value="NZ_JAJTWT010000001.1"/>
</dbReference>
<sequence>MKLLLDFLPLILFFVAFKGAEGSPEAAAAFATQHFGFLVQGGVVGPQEAPVLLATVVVMVATLAQAAILKLRGRKIDLMLWISLALVVVLGGATIWFHNETFIKWKPTGLYWAMALVLWIAQAAFGKNLIQTMLSAELQLPDAVWLKLNRAWVLFFAAMGVANLYVAYHFSTSAWANFKVFGVTGLIVLFTLAQGLYLSKHLPPAEEDGQR</sequence>
<proteinExistence type="inferred from homology"/>
<evidence type="ECO:0000256" key="1">
    <source>
        <dbReference type="ARBA" id="ARBA00022475"/>
    </source>
</evidence>
<dbReference type="PANTHER" id="PTHR36917">
    <property type="entry name" value="INTRACELLULAR SEPTATION PROTEIN A-RELATED"/>
    <property type="match status" value="1"/>
</dbReference>